<reference evidence="4" key="3">
    <citation type="submission" date="2015-06" db="UniProtKB">
        <authorList>
            <consortium name="EnsemblMetazoa"/>
        </authorList>
    </citation>
    <scope>IDENTIFICATION</scope>
</reference>
<protein>
    <recommendedName>
        <fullName evidence="2">SAP domain-containing protein</fullName>
    </recommendedName>
</protein>
<dbReference type="OMA" id="ICESITR"/>
<feature type="region of interest" description="Disordered" evidence="1">
    <location>
        <begin position="1"/>
        <end position="48"/>
    </location>
</feature>
<dbReference type="PANTHER" id="PTHR13468">
    <property type="entry name" value="DEK PROTEIN"/>
    <property type="match status" value="1"/>
</dbReference>
<dbReference type="PROSITE" id="PS50800">
    <property type="entry name" value="SAP"/>
    <property type="match status" value="1"/>
</dbReference>
<keyword evidence="5" id="KW-1185">Reference proteome</keyword>
<dbReference type="GO" id="GO:0003677">
    <property type="term" value="F:DNA binding"/>
    <property type="evidence" value="ECO:0007669"/>
    <property type="project" value="InterPro"/>
</dbReference>
<dbReference type="PANTHER" id="PTHR13468:SF1">
    <property type="entry name" value="PROTEIN DEK"/>
    <property type="match status" value="1"/>
</dbReference>
<dbReference type="HOGENOM" id="CLU_094434_1_0_1"/>
<evidence type="ECO:0000313" key="4">
    <source>
        <dbReference type="EnsemblMetazoa" id="CapteP134237"/>
    </source>
</evidence>
<dbReference type="InterPro" id="IPR044198">
    <property type="entry name" value="DEK"/>
</dbReference>
<dbReference type="EMBL" id="AMQN01000710">
    <property type="status" value="NOT_ANNOTATED_CDS"/>
    <property type="molecule type" value="Genomic_DNA"/>
</dbReference>
<reference evidence="3 5" key="2">
    <citation type="journal article" date="2013" name="Nature">
        <title>Insights into bilaterian evolution from three spiralian genomes.</title>
        <authorList>
            <person name="Simakov O."/>
            <person name="Marletaz F."/>
            <person name="Cho S.J."/>
            <person name="Edsinger-Gonzales E."/>
            <person name="Havlak P."/>
            <person name="Hellsten U."/>
            <person name="Kuo D.H."/>
            <person name="Larsson T."/>
            <person name="Lv J."/>
            <person name="Arendt D."/>
            <person name="Savage R."/>
            <person name="Osoegawa K."/>
            <person name="de Jong P."/>
            <person name="Grimwood J."/>
            <person name="Chapman J.A."/>
            <person name="Shapiro H."/>
            <person name="Aerts A."/>
            <person name="Otillar R.P."/>
            <person name="Terry A.Y."/>
            <person name="Boore J.L."/>
            <person name="Grigoriev I.V."/>
            <person name="Lindberg D.R."/>
            <person name="Seaver E.C."/>
            <person name="Weisblat D.A."/>
            <person name="Putnam N.H."/>
            <person name="Rokhsar D.S."/>
        </authorList>
    </citation>
    <scope>NUCLEOTIDE SEQUENCE</scope>
    <source>
        <strain evidence="3 5">I ESC-2004</strain>
    </source>
</reference>
<organism evidence="3">
    <name type="scientific">Capitella teleta</name>
    <name type="common">Polychaete worm</name>
    <dbReference type="NCBI Taxonomy" id="283909"/>
    <lineage>
        <taxon>Eukaryota</taxon>
        <taxon>Metazoa</taxon>
        <taxon>Spiralia</taxon>
        <taxon>Lophotrochozoa</taxon>
        <taxon>Annelida</taxon>
        <taxon>Polychaeta</taxon>
        <taxon>Sedentaria</taxon>
        <taxon>Scolecida</taxon>
        <taxon>Capitellidae</taxon>
        <taxon>Capitella</taxon>
    </lineage>
</organism>
<reference evidence="5" key="1">
    <citation type="submission" date="2012-12" db="EMBL/GenBank/DDBJ databases">
        <authorList>
            <person name="Hellsten U."/>
            <person name="Grimwood J."/>
            <person name="Chapman J.A."/>
            <person name="Shapiro H."/>
            <person name="Aerts A."/>
            <person name="Otillar R.P."/>
            <person name="Terry A.Y."/>
            <person name="Boore J.L."/>
            <person name="Simakov O."/>
            <person name="Marletaz F."/>
            <person name="Cho S.-J."/>
            <person name="Edsinger-Gonzales E."/>
            <person name="Havlak P."/>
            <person name="Kuo D.-H."/>
            <person name="Larsson T."/>
            <person name="Lv J."/>
            <person name="Arendt D."/>
            <person name="Savage R."/>
            <person name="Osoegawa K."/>
            <person name="de Jong P."/>
            <person name="Lindberg D.R."/>
            <person name="Seaver E.C."/>
            <person name="Weisblat D.A."/>
            <person name="Putnam N.H."/>
            <person name="Grigoriev I.V."/>
            <person name="Rokhsar D.S."/>
        </authorList>
    </citation>
    <scope>NUCLEOTIDE SEQUENCE</scope>
    <source>
        <strain evidence="5">I ESC-2004</strain>
    </source>
</reference>
<evidence type="ECO:0000313" key="5">
    <source>
        <dbReference type="Proteomes" id="UP000014760"/>
    </source>
</evidence>
<dbReference type="GO" id="GO:0006325">
    <property type="term" value="P:chromatin organization"/>
    <property type="evidence" value="ECO:0007669"/>
    <property type="project" value="InterPro"/>
</dbReference>
<feature type="domain" description="SAP" evidence="2">
    <location>
        <begin position="124"/>
        <end position="158"/>
    </location>
</feature>
<sequence length="184" mass="20630">MESSDEEVENTKKDESEDERVENGKSEEGAKRQRKKVDRIEVSAASSNVDKAPTIKEGRGARLGEIPYVEAQLNKVVGAELKPLHKLLFGRIGAVTEVKRNIKRFNGYEFEKDSADYQKKLAILKASTLAGLKGLSQTLGLERSGTKDVLMERIMEFLLKPKDFGKSVPGSKKRWFKYLISSPL</sequence>
<dbReference type="GO" id="GO:0042393">
    <property type="term" value="F:histone binding"/>
    <property type="evidence" value="ECO:0007669"/>
    <property type="project" value="TreeGrafter"/>
</dbReference>
<accession>R7VG19</accession>
<dbReference type="STRING" id="283909.R7VG19"/>
<dbReference type="Proteomes" id="UP000014760">
    <property type="component" value="Unassembled WGS sequence"/>
</dbReference>
<dbReference type="OrthoDB" id="370884at2759"/>
<dbReference type="GO" id="GO:2000779">
    <property type="term" value="P:regulation of double-strand break repair"/>
    <property type="evidence" value="ECO:0007669"/>
    <property type="project" value="TreeGrafter"/>
</dbReference>
<dbReference type="EMBL" id="KB294417">
    <property type="protein sequence ID" value="ELU14625.1"/>
    <property type="molecule type" value="Genomic_DNA"/>
</dbReference>
<dbReference type="InterPro" id="IPR003034">
    <property type="entry name" value="SAP_dom"/>
</dbReference>
<proteinExistence type="predicted"/>
<dbReference type="EnsemblMetazoa" id="CapteT134237">
    <property type="protein sequence ID" value="CapteP134237"/>
    <property type="gene ID" value="CapteG134237"/>
</dbReference>
<dbReference type="AlphaFoldDB" id="R7VG19"/>
<gene>
    <name evidence="3" type="ORF">CAPTEDRAFT_134237</name>
</gene>
<evidence type="ECO:0000256" key="1">
    <source>
        <dbReference type="SAM" id="MobiDB-lite"/>
    </source>
</evidence>
<feature type="compositionally biased region" description="Basic and acidic residues" evidence="1">
    <location>
        <begin position="9"/>
        <end position="31"/>
    </location>
</feature>
<dbReference type="GO" id="GO:0005634">
    <property type="term" value="C:nucleus"/>
    <property type="evidence" value="ECO:0007669"/>
    <property type="project" value="TreeGrafter"/>
</dbReference>
<name>R7VG19_CAPTE</name>
<evidence type="ECO:0000313" key="3">
    <source>
        <dbReference type="EMBL" id="ELU14625.1"/>
    </source>
</evidence>
<evidence type="ECO:0000259" key="2">
    <source>
        <dbReference type="PROSITE" id="PS50800"/>
    </source>
</evidence>